<reference evidence="5" key="1">
    <citation type="submission" date="2013-04" db="EMBL/GenBank/DDBJ databases">
        <authorList>
            <person name="Qu J."/>
            <person name="Murali S.C."/>
            <person name="Bandaranaike D."/>
            <person name="Bellair M."/>
            <person name="Blankenburg K."/>
            <person name="Chao H."/>
            <person name="Dinh H."/>
            <person name="Doddapaneni H."/>
            <person name="Downs B."/>
            <person name="Dugan-Rocha S."/>
            <person name="Elkadiri S."/>
            <person name="Gnanaolivu R.D."/>
            <person name="Hernandez B."/>
            <person name="Javaid M."/>
            <person name="Jayaseelan J.C."/>
            <person name="Lee S."/>
            <person name="Li M."/>
            <person name="Ming W."/>
            <person name="Munidasa M."/>
            <person name="Muniz J."/>
            <person name="Nguyen L."/>
            <person name="Ongeri F."/>
            <person name="Osuji N."/>
            <person name="Pu L.-L."/>
            <person name="Puazo M."/>
            <person name="Qu C."/>
            <person name="Quiroz J."/>
            <person name="Raj R."/>
            <person name="Weissenberger G."/>
            <person name="Xin Y."/>
            <person name="Zou X."/>
            <person name="Han Y."/>
            <person name="Richards S."/>
            <person name="Worley K."/>
            <person name="Muzny D."/>
            <person name="Gibbs R."/>
        </authorList>
    </citation>
    <scope>NUCLEOTIDE SEQUENCE</scope>
    <source>
        <strain evidence="5">Sampled in the wild</strain>
    </source>
</reference>
<accession>A0A8K0NYQ6</accession>
<dbReference type="OrthoDB" id="27041at2759"/>
<dbReference type="InterPro" id="IPR008967">
    <property type="entry name" value="p53-like_TF_DNA-bd_sf"/>
</dbReference>
<protein>
    <recommendedName>
        <fullName evidence="4">NDT80 domain-containing protein</fullName>
    </recommendedName>
</protein>
<keyword evidence="6" id="KW-1185">Reference proteome</keyword>
<reference evidence="5" key="2">
    <citation type="submission" date="2017-10" db="EMBL/GenBank/DDBJ databases">
        <title>Ladona fulva Genome sequencing and assembly.</title>
        <authorList>
            <person name="Murali S."/>
            <person name="Richards S."/>
            <person name="Bandaranaike D."/>
            <person name="Bellair M."/>
            <person name="Blankenburg K."/>
            <person name="Chao H."/>
            <person name="Dinh H."/>
            <person name="Doddapaneni H."/>
            <person name="Dugan-Rocha S."/>
            <person name="Elkadiri S."/>
            <person name="Gnanaolivu R."/>
            <person name="Hernandez B."/>
            <person name="Skinner E."/>
            <person name="Javaid M."/>
            <person name="Lee S."/>
            <person name="Li M."/>
            <person name="Ming W."/>
            <person name="Munidasa M."/>
            <person name="Muniz J."/>
            <person name="Nguyen L."/>
            <person name="Hughes D."/>
            <person name="Osuji N."/>
            <person name="Pu L.-L."/>
            <person name="Puazo M."/>
            <person name="Qu C."/>
            <person name="Quiroz J."/>
            <person name="Raj R."/>
            <person name="Weissenberger G."/>
            <person name="Xin Y."/>
            <person name="Zou X."/>
            <person name="Han Y."/>
            <person name="Worley K."/>
            <person name="Muzny D."/>
            <person name="Gibbs R."/>
        </authorList>
    </citation>
    <scope>NUCLEOTIDE SEQUENCE</scope>
    <source>
        <strain evidence="5">Sampled in the wild</strain>
    </source>
</reference>
<organism evidence="5 6">
    <name type="scientific">Ladona fulva</name>
    <name type="common">Scarce chaser dragonfly</name>
    <name type="synonym">Libellula fulva</name>
    <dbReference type="NCBI Taxonomy" id="123851"/>
    <lineage>
        <taxon>Eukaryota</taxon>
        <taxon>Metazoa</taxon>
        <taxon>Ecdysozoa</taxon>
        <taxon>Arthropoda</taxon>
        <taxon>Hexapoda</taxon>
        <taxon>Insecta</taxon>
        <taxon>Pterygota</taxon>
        <taxon>Palaeoptera</taxon>
        <taxon>Odonata</taxon>
        <taxon>Epiprocta</taxon>
        <taxon>Anisoptera</taxon>
        <taxon>Libelluloidea</taxon>
        <taxon>Libellulidae</taxon>
        <taxon>Ladona</taxon>
    </lineage>
</organism>
<dbReference type="InterPro" id="IPR037141">
    <property type="entry name" value="NDT80_DNA-bd_dom_sf"/>
</dbReference>
<dbReference type="GO" id="GO:0005634">
    <property type="term" value="C:nucleus"/>
    <property type="evidence" value="ECO:0007669"/>
    <property type="project" value="TreeGrafter"/>
</dbReference>
<dbReference type="InterPro" id="IPR024061">
    <property type="entry name" value="NDT80_DNA-bd_dom"/>
</dbReference>
<feature type="domain" description="NDT80" evidence="4">
    <location>
        <begin position="189"/>
        <end position="399"/>
    </location>
</feature>
<name>A0A8K0NYQ6_LADFU</name>
<dbReference type="GO" id="GO:0005789">
    <property type="term" value="C:endoplasmic reticulum membrane"/>
    <property type="evidence" value="ECO:0007669"/>
    <property type="project" value="TreeGrafter"/>
</dbReference>
<comment type="caution">
    <text evidence="5">The sequence shown here is derived from an EMBL/GenBank/DDBJ whole genome shotgun (WGS) entry which is preliminary data.</text>
</comment>
<feature type="region of interest" description="Disordered" evidence="3">
    <location>
        <begin position="9"/>
        <end position="81"/>
    </location>
</feature>
<feature type="compositionally biased region" description="Basic residues" evidence="3">
    <location>
        <begin position="53"/>
        <end position="64"/>
    </location>
</feature>
<dbReference type="GO" id="GO:0043565">
    <property type="term" value="F:sequence-specific DNA binding"/>
    <property type="evidence" value="ECO:0007669"/>
    <property type="project" value="TreeGrafter"/>
</dbReference>
<dbReference type="PROSITE" id="PS51517">
    <property type="entry name" value="NDT80"/>
    <property type="match status" value="1"/>
</dbReference>
<dbReference type="GO" id="GO:0045893">
    <property type="term" value="P:positive regulation of DNA-templated transcription"/>
    <property type="evidence" value="ECO:0007669"/>
    <property type="project" value="TreeGrafter"/>
</dbReference>
<dbReference type="InterPro" id="IPR051577">
    <property type="entry name" value="MRF-like"/>
</dbReference>
<feature type="DNA-binding region" description="NDT80" evidence="2">
    <location>
        <begin position="189"/>
        <end position="399"/>
    </location>
</feature>
<dbReference type="Proteomes" id="UP000792457">
    <property type="component" value="Unassembled WGS sequence"/>
</dbReference>
<dbReference type="Gene3D" id="2.60.40.1390">
    <property type="entry name" value="NDT80 DNA-binding domain"/>
    <property type="match status" value="1"/>
</dbReference>
<evidence type="ECO:0000313" key="6">
    <source>
        <dbReference type="Proteomes" id="UP000792457"/>
    </source>
</evidence>
<dbReference type="Pfam" id="PF05224">
    <property type="entry name" value="NDT80_PhoG"/>
    <property type="match status" value="1"/>
</dbReference>
<dbReference type="GO" id="GO:0003700">
    <property type="term" value="F:DNA-binding transcription factor activity"/>
    <property type="evidence" value="ECO:0007669"/>
    <property type="project" value="UniProtKB-UniRule"/>
</dbReference>
<proteinExistence type="predicted"/>
<evidence type="ECO:0000256" key="3">
    <source>
        <dbReference type="SAM" id="MobiDB-lite"/>
    </source>
</evidence>
<gene>
    <name evidence="5" type="ORF">J437_LFUL012509</name>
</gene>
<dbReference type="PANTHER" id="PTHR13029">
    <property type="match status" value="1"/>
</dbReference>
<keyword evidence="1 2" id="KW-0238">DNA-binding</keyword>
<dbReference type="GO" id="GO:0006357">
    <property type="term" value="P:regulation of transcription by RNA polymerase II"/>
    <property type="evidence" value="ECO:0007669"/>
    <property type="project" value="UniProtKB-ARBA"/>
</dbReference>
<feature type="compositionally biased region" description="Low complexity" evidence="3">
    <location>
        <begin position="10"/>
        <end position="22"/>
    </location>
</feature>
<evidence type="ECO:0000256" key="1">
    <source>
        <dbReference type="ARBA" id="ARBA00023125"/>
    </source>
</evidence>
<dbReference type="GO" id="GO:0016540">
    <property type="term" value="P:protein autoprocessing"/>
    <property type="evidence" value="ECO:0007669"/>
    <property type="project" value="TreeGrafter"/>
</dbReference>
<dbReference type="EMBL" id="KZ308279">
    <property type="protein sequence ID" value="KAG8226413.1"/>
    <property type="molecule type" value="Genomic_DNA"/>
</dbReference>
<evidence type="ECO:0000313" key="5">
    <source>
        <dbReference type="EMBL" id="KAG8226413.1"/>
    </source>
</evidence>
<sequence>MLVVYPVMHSLPESPPDSGSEPPYSPQDANGGAHSPQQKSAVQPMQQQEMLLHHHHHHHSHLHQPQHLSQHHNGGLNDTFKLTNFIPKGPAPLLPPVPEQQAPVGPIMPSPSVHLAPVPLLLQPQQPQQHGIPTPPAPLPSTPVMVGSGAPSPGSGVLSPHSPSLPGLTTLYTSTQGGGKRRRICEGGTRGVQVKAEPSDNSLLLAGLPTGMSPDPSSNQTALLDEDYAGFDSSSTGGVGSGSTTGEGGVYLDSSYQCIRFQPFQQSSWHTLCDQNLKELPVPHYRVDADKGFNFSNADDAFVCQKKNHFQITCHAQLQGDAQFVKTPEGLKKIGSFHLHFYGVKVESPSQTIKVEQSQSDRSKKAFHPVLKLLNRLFSLCQHWLQSCDQGDSWTSALQ</sequence>
<dbReference type="PANTHER" id="PTHR13029:SF18">
    <property type="entry name" value="MYELIN REGULATORY FACTOR HOMOLOG 1"/>
    <property type="match status" value="1"/>
</dbReference>
<dbReference type="AlphaFoldDB" id="A0A8K0NYQ6"/>
<dbReference type="SUPFAM" id="SSF49417">
    <property type="entry name" value="p53-like transcription factors"/>
    <property type="match status" value="1"/>
</dbReference>
<evidence type="ECO:0000256" key="2">
    <source>
        <dbReference type="PROSITE-ProRule" id="PRU00850"/>
    </source>
</evidence>
<evidence type="ECO:0000259" key="4">
    <source>
        <dbReference type="PROSITE" id="PS51517"/>
    </source>
</evidence>